<sequence>MSELLVASHLGVAALAVAGTRSRRSLDEVLETRVGRWLVAAFEPPEPPARSGEQEESSESSEKPP</sequence>
<dbReference type="OrthoDB" id="170787at2157"/>
<name>M0AH82_9EURY</name>
<evidence type="ECO:0000313" key="2">
    <source>
        <dbReference type="EMBL" id="ELY97267.1"/>
    </source>
</evidence>
<keyword evidence="3" id="KW-1185">Reference proteome</keyword>
<dbReference type="RefSeq" id="WP_006168147.1">
    <property type="nucleotide sequence ID" value="NZ_AOIN01000069.1"/>
</dbReference>
<dbReference type="EMBL" id="AOIN01000069">
    <property type="protein sequence ID" value="ELY97267.1"/>
    <property type="molecule type" value="Genomic_DNA"/>
</dbReference>
<reference evidence="2 3" key="1">
    <citation type="journal article" date="2014" name="PLoS Genet.">
        <title>Phylogenetically driven sequencing of extremely halophilic archaea reveals strategies for static and dynamic osmo-response.</title>
        <authorList>
            <person name="Becker E.A."/>
            <person name="Seitzer P.M."/>
            <person name="Tritt A."/>
            <person name="Larsen D."/>
            <person name="Krusor M."/>
            <person name="Yao A.I."/>
            <person name="Wu D."/>
            <person name="Madern D."/>
            <person name="Eisen J.A."/>
            <person name="Darling A.E."/>
            <person name="Facciotti M.T."/>
        </authorList>
    </citation>
    <scope>NUCLEOTIDE SEQUENCE [LARGE SCALE GENOMIC DNA]</scope>
    <source>
        <strain evidence="2 3">JCM 10990</strain>
    </source>
</reference>
<accession>M0AH82</accession>
<evidence type="ECO:0000256" key="1">
    <source>
        <dbReference type="SAM" id="MobiDB-lite"/>
    </source>
</evidence>
<dbReference type="Proteomes" id="UP000011693">
    <property type="component" value="Unassembled WGS sequence"/>
</dbReference>
<feature type="region of interest" description="Disordered" evidence="1">
    <location>
        <begin position="41"/>
        <end position="65"/>
    </location>
</feature>
<proteinExistence type="predicted"/>
<evidence type="ECO:0000313" key="3">
    <source>
        <dbReference type="Proteomes" id="UP000011693"/>
    </source>
</evidence>
<dbReference type="AlphaFoldDB" id="M0AH82"/>
<gene>
    <name evidence="2" type="ORF">C482_13575</name>
</gene>
<comment type="caution">
    <text evidence="2">The sequence shown here is derived from an EMBL/GenBank/DDBJ whole genome shotgun (WGS) entry which is preliminary data.</text>
</comment>
<organism evidence="2 3">
    <name type="scientific">Natrialba chahannaoensis JCM 10990</name>
    <dbReference type="NCBI Taxonomy" id="1227492"/>
    <lineage>
        <taxon>Archaea</taxon>
        <taxon>Methanobacteriati</taxon>
        <taxon>Methanobacteriota</taxon>
        <taxon>Stenosarchaea group</taxon>
        <taxon>Halobacteria</taxon>
        <taxon>Halobacteriales</taxon>
        <taxon>Natrialbaceae</taxon>
        <taxon>Natrialba</taxon>
    </lineage>
</organism>
<protein>
    <submittedName>
        <fullName evidence="2">Uncharacterized protein</fullName>
    </submittedName>
</protein>
<dbReference type="PATRIC" id="fig|1227492.4.peg.2693"/>